<dbReference type="InterPro" id="IPR051694">
    <property type="entry name" value="Immunoregulatory_rcpt-like"/>
</dbReference>
<dbReference type="GeneID" id="63701093"/>
<evidence type="ECO:0000256" key="2">
    <source>
        <dbReference type="ARBA" id="ARBA00022553"/>
    </source>
</evidence>
<gene>
    <name evidence="11" type="ORF">EURHEDRAFT_511208</name>
</gene>
<evidence type="ECO:0000256" key="7">
    <source>
        <dbReference type="ARBA" id="ARBA00023136"/>
    </source>
</evidence>
<name>A0A017RZP6_ASPRC</name>
<evidence type="ECO:0000313" key="12">
    <source>
        <dbReference type="Proteomes" id="UP000019804"/>
    </source>
</evidence>
<evidence type="ECO:0000256" key="6">
    <source>
        <dbReference type="ARBA" id="ARBA00022989"/>
    </source>
</evidence>
<organism evidence="11 12">
    <name type="scientific">Aspergillus ruber (strain CBS 135680)</name>
    <dbReference type="NCBI Taxonomy" id="1388766"/>
    <lineage>
        <taxon>Eukaryota</taxon>
        <taxon>Fungi</taxon>
        <taxon>Dikarya</taxon>
        <taxon>Ascomycota</taxon>
        <taxon>Pezizomycotina</taxon>
        <taxon>Eurotiomycetes</taxon>
        <taxon>Eurotiomycetidae</taxon>
        <taxon>Eurotiales</taxon>
        <taxon>Aspergillaceae</taxon>
        <taxon>Aspergillus</taxon>
        <taxon>Aspergillus subgen. Aspergillus</taxon>
    </lineage>
</organism>
<protein>
    <recommendedName>
        <fullName evidence="10">Epidermal growth factor receptor-like transmembrane-juxtamembrane segment domain-containing protein</fullName>
    </recommendedName>
</protein>
<evidence type="ECO:0000259" key="10">
    <source>
        <dbReference type="Pfam" id="PF21314"/>
    </source>
</evidence>
<evidence type="ECO:0000256" key="3">
    <source>
        <dbReference type="ARBA" id="ARBA00022692"/>
    </source>
</evidence>
<comment type="subcellular location">
    <subcellularLocation>
        <location evidence="1">Membrane</location>
        <topology evidence="1">Single-pass membrane protein</topology>
    </subcellularLocation>
</comment>
<dbReference type="InterPro" id="IPR049328">
    <property type="entry name" value="TM_ErbB1"/>
</dbReference>
<dbReference type="GO" id="GO:0016020">
    <property type="term" value="C:membrane"/>
    <property type="evidence" value="ECO:0007669"/>
    <property type="project" value="UniProtKB-SubCell"/>
</dbReference>
<dbReference type="Pfam" id="PF21314">
    <property type="entry name" value="TM_ErbB1"/>
    <property type="match status" value="1"/>
</dbReference>
<dbReference type="GO" id="GO:0005524">
    <property type="term" value="F:ATP binding"/>
    <property type="evidence" value="ECO:0007669"/>
    <property type="project" value="UniProtKB-KW"/>
</dbReference>
<dbReference type="STRING" id="1388766.A0A017RZP6"/>
<sequence>MSEWGPPYGFAIRRNGSCLQEENYCVQAWNLTLTSEDFYRCCPGGETYCSAEHPGLCCPDKADCKRLISNPAHCANETWNLYENDEDGGYFCCEQGTTGFIRKNVGVGCAKKGDLSVSNTELLVAVSSGVVATSSSSSTSNTGAIAGGVVGGVAVLAIILALFWYFMRRRSQKQPPQVETPITEAPTIQPGPVQPADKPSELDGQDYVAELGNTAVHELPENLRTR</sequence>
<keyword evidence="7 9" id="KW-0472">Membrane</keyword>
<dbReference type="OrthoDB" id="4779287at2759"/>
<evidence type="ECO:0000256" key="8">
    <source>
        <dbReference type="SAM" id="MobiDB-lite"/>
    </source>
</evidence>
<keyword evidence="6 9" id="KW-1133">Transmembrane helix</keyword>
<keyword evidence="3 9" id="KW-0812">Transmembrane</keyword>
<dbReference type="PANTHER" id="PTHR15549:SF27">
    <property type="entry name" value="CHITIN-BINDING TYPE-1 DOMAIN-CONTAINING PROTEIN"/>
    <property type="match status" value="1"/>
</dbReference>
<keyword evidence="2" id="KW-0597">Phosphoprotein</keyword>
<dbReference type="HOGENOM" id="CLU_061428_0_0_1"/>
<keyword evidence="5" id="KW-0067">ATP-binding</keyword>
<evidence type="ECO:0000256" key="5">
    <source>
        <dbReference type="ARBA" id="ARBA00022840"/>
    </source>
</evidence>
<dbReference type="Gene3D" id="1.20.5.510">
    <property type="entry name" value="Single helix bin"/>
    <property type="match status" value="1"/>
</dbReference>
<dbReference type="PANTHER" id="PTHR15549">
    <property type="entry name" value="PAIRED IMMUNOGLOBULIN-LIKE TYPE 2 RECEPTOR"/>
    <property type="match status" value="1"/>
</dbReference>
<keyword evidence="4" id="KW-0547">Nucleotide-binding</keyword>
<dbReference type="Proteomes" id="UP000019804">
    <property type="component" value="Unassembled WGS sequence"/>
</dbReference>
<feature type="transmembrane region" description="Helical" evidence="9">
    <location>
        <begin position="144"/>
        <end position="166"/>
    </location>
</feature>
<accession>A0A017RZP6</accession>
<keyword evidence="12" id="KW-1185">Reference proteome</keyword>
<feature type="domain" description="Epidermal growth factor receptor-like transmembrane-juxtamembrane segment" evidence="10">
    <location>
        <begin position="145"/>
        <end position="173"/>
    </location>
</feature>
<dbReference type="AlphaFoldDB" id="A0A017RZP6"/>
<reference evidence="12" key="1">
    <citation type="journal article" date="2014" name="Nat. Commun.">
        <title>Genomic adaptations of the halophilic Dead Sea filamentous fungus Eurotium rubrum.</title>
        <authorList>
            <person name="Kis-Papo T."/>
            <person name="Weig A.R."/>
            <person name="Riley R."/>
            <person name="Persoh D."/>
            <person name="Salamov A."/>
            <person name="Sun H."/>
            <person name="Lipzen A."/>
            <person name="Wasser S.P."/>
            <person name="Rambold G."/>
            <person name="Grigoriev I.V."/>
            <person name="Nevo E."/>
        </authorList>
    </citation>
    <scope>NUCLEOTIDE SEQUENCE [LARGE SCALE GENOMIC DNA]</scope>
    <source>
        <strain evidence="12">CBS 135680</strain>
    </source>
</reference>
<evidence type="ECO:0000256" key="9">
    <source>
        <dbReference type="SAM" id="Phobius"/>
    </source>
</evidence>
<dbReference type="EMBL" id="KK088469">
    <property type="protein sequence ID" value="EYE90142.1"/>
    <property type="molecule type" value="Genomic_DNA"/>
</dbReference>
<evidence type="ECO:0000256" key="4">
    <source>
        <dbReference type="ARBA" id="ARBA00022741"/>
    </source>
</evidence>
<evidence type="ECO:0000313" key="11">
    <source>
        <dbReference type="EMBL" id="EYE90142.1"/>
    </source>
</evidence>
<feature type="region of interest" description="Disordered" evidence="8">
    <location>
        <begin position="176"/>
        <end position="226"/>
    </location>
</feature>
<proteinExistence type="predicted"/>
<dbReference type="RefSeq" id="XP_040633832.1">
    <property type="nucleotide sequence ID" value="XM_040785969.1"/>
</dbReference>
<evidence type="ECO:0000256" key="1">
    <source>
        <dbReference type="ARBA" id="ARBA00004167"/>
    </source>
</evidence>
<dbReference type="GO" id="GO:0071944">
    <property type="term" value="C:cell periphery"/>
    <property type="evidence" value="ECO:0007669"/>
    <property type="project" value="UniProtKB-ARBA"/>
</dbReference>